<evidence type="ECO:0000259" key="1">
    <source>
        <dbReference type="Pfam" id="PF01408"/>
    </source>
</evidence>
<dbReference type="InterPro" id="IPR051450">
    <property type="entry name" value="Gfo/Idh/MocA_Oxidoreductases"/>
</dbReference>
<name>A0A6M3LFZ7_9ZZZZ</name>
<dbReference type="PANTHER" id="PTHR43377">
    <property type="entry name" value="BILIVERDIN REDUCTASE A"/>
    <property type="match status" value="1"/>
</dbReference>
<gene>
    <name evidence="2" type="ORF">MM415A00828_0023</name>
    <name evidence="3" type="ORF">MM415B04605_0010</name>
</gene>
<dbReference type="Gene3D" id="3.40.50.720">
    <property type="entry name" value="NAD(P)-binding Rossmann-like Domain"/>
    <property type="match status" value="1"/>
</dbReference>
<evidence type="ECO:0000313" key="2">
    <source>
        <dbReference type="EMBL" id="QJA79801.1"/>
    </source>
</evidence>
<dbReference type="Pfam" id="PF01408">
    <property type="entry name" value="GFO_IDH_MocA"/>
    <property type="match status" value="1"/>
</dbReference>
<evidence type="ECO:0000313" key="3">
    <source>
        <dbReference type="EMBL" id="QJA92542.1"/>
    </source>
</evidence>
<accession>A0A6M3LFZ7</accession>
<dbReference type="EMBL" id="MT142395">
    <property type="protein sequence ID" value="QJA79801.1"/>
    <property type="molecule type" value="Genomic_DNA"/>
</dbReference>
<proteinExistence type="predicted"/>
<dbReference type="GO" id="GO:0000166">
    <property type="term" value="F:nucleotide binding"/>
    <property type="evidence" value="ECO:0007669"/>
    <property type="project" value="InterPro"/>
</dbReference>
<dbReference type="Gene3D" id="3.30.360.10">
    <property type="entry name" value="Dihydrodipicolinate Reductase, domain 2"/>
    <property type="match status" value="1"/>
</dbReference>
<protein>
    <submittedName>
        <fullName evidence="3">Putative oxidoreductase family protein</fullName>
    </submittedName>
</protein>
<dbReference type="SUPFAM" id="SSF51735">
    <property type="entry name" value="NAD(P)-binding Rossmann-fold domains"/>
    <property type="match status" value="1"/>
</dbReference>
<dbReference type="EMBL" id="MT143075">
    <property type="protein sequence ID" value="QJA92542.1"/>
    <property type="molecule type" value="Genomic_DNA"/>
</dbReference>
<sequence>MIKRLKVGIFGVGSMGEKHLQKYLSMPDISVVGINDVDSERLKYISSKYNIPSYPYGDLIRKINIASIATPPESHYPIANDLLSLGVHTLLEKPMTGSSELLSSLNGLAIERGVILQPGLIERFNPIVDLIIQSTDFCLNNEAIFARSIPYDNRAKDISIIKDLGLHDLDLCLFIFGKFLQIGECKYNLTKLTPFPDFFSGKFLFNTNKCKIISMRNSKDKFVSGVIENNFLYLKFNLYKRTADIQYKDRNLNSHINYASVDPLFNELRSLICTVREHGEPKVTARDGIRVLRLIEYIESGL</sequence>
<dbReference type="AlphaFoldDB" id="A0A6M3LFZ7"/>
<dbReference type="InterPro" id="IPR000683">
    <property type="entry name" value="Gfo/Idh/MocA-like_OxRdtase_N"/>
</dbReference>
<dbReference type="InterPro" id="IPR036291">
    <property type="entry name" value="NAD(P)-bd_dom_sf"/>
</dbReference>
<organism evidence="3">
    <name type="scientific">viral metagenome</name>
    <dbReference type="NCBI Taxonomy" id="1070528"/>
    <lineage>
        <taxon>unclassified sequences</taxon>
        <taxon>metagenomes</taxon>
        <taxon>organismal metagenomes</taxon>
    </lineage>
</organism>
<reference evidence="3" key="1">
    <citation type="submission" date="2020-03" db="EMBL/GenBank/DDBJ databases">
        <title>The deep terrestrial virosphere.</title>
        <authorList>
            <person name="Holmfeldt K."/>
            <person name="Nilsson E."/>
            <person name="Simone D."/>
            <person name="Lopez-Fernandez M."/>
            <person name="Wu X."/>
            <person name="de Brujin I."/>
            <person name="Lundin D."/>
            <person name="Andersson A."/>
            <person name="Bertilsson S."/>
            <person name="Dopson M."/>
        </authorList>
    </citation>
    <scope>NUCLEOTIDE SEQUENCE</scope>
    <source>
        <strain evidence="2">MM415A00828</strain>
        <strain evidence="3">MM415B04605</strain>
    </source>
</reference>
<feature type="domain" description="Gfo/Idh/MocA-like oxidoreductase N-terminal" evidence="1">
    <location>
        <begin position="5"/>
        <end position="119"/>
    </location>
</feature>
<dbReference type="PANTHER" id="PTHR43377:SF1">
    <property type="entry name" value="BILIVERDIN REDUCTASE A"/>
    <property type="match status" value="1"/>
</dbReference>